<feature type="signal peptide" evidence="1">
    <location>
        <begin position="1"/>
        <end position="19"/>
    </location>
</feature>
<dbReference type="AlphaFoldDB" id="I1ZI61"/>
<organism evidence="2">
    <name type="scientific">Schmidtea mediterranea</name>
    <name type="common">Freshwater planarian flatworm</name>
    <dbReference type="NCBI Taxonomy" id="79327"/>
    <lineage>
        <taxon>Eukaryota</taxon>
        <taxon>Metazoa</taxon>
        <taxon>Spiralia</taxon>
        <taxon>Lophotrochozoa</taxon>
        <taxon>Platyhelminthes</taxon>
        <taxon>Rhabditophora</taxon>
        <taxon>Seriata</taxon>
        <taxon>Tricladida</taxon>
        <taxon>Continenticola</taxon>
        <taxon>Geoplanoidea</taxon>
        <taxon>Dugesiidae</taxon>
        <taxon>Schmidtea</taxon>
    </lineage>
</organism>
<sequence>MIKFTILLLIVAFVLLAHGEKTSKELTELGKKILPNKIVIKHVFNSHVSVSLDGLHNLNVTLRVSPRNKNIKALLVRFPKLVFTYDQVVCKIVHTIKHLIIRVEIYGKVVRGVQASVRSAKITTNDCYLKTVEQRFNELLEKPESKQFMANAMMNLISAKVNIGKVVRDNL</sequence>
<evidence type="ECO:0000313" key="2">
    <source>
        <dbReference type="EMBL" id="AFJ24715.1"/>
    </source>
</evidence>
<evidence type="ECO:0000256" key="1">
    <source>
        <dbReference type="SAM" id="SignalP"/>
    </source>
</evidence>
<accession>I1ZI61</accession>
<feature type="chain" id="PRO_5003654739" evidence="1">
    <location>
        <begin position="20"/>
        <end position="171"/>
    </location>
</feature>
<keyword evidence="1" id="KW-0732">Signal</keyword>
<dbReference type="EMBL" id="JX010472">
    <property type="protein sequence ID" value="AFJ24715.1"/>
    <property type="molecule type" value="mRNA"/>
</dbReference>
<name>I1ZI61_SCHMD</name>
<protein>
    <submittedName>
        <fullName evidence="2">Hadrian</fullName>
    </submittedName>
</protein>
<proteinExistence type="evidence at transcript level"/>
<reference evidence="2" key="1">
    <citation type="journal article" date="2012" name="Genes Dev.">
        <title>A molecular wound response program associated with regeneration initiation in planarians.</title>
        <authorList>
            <person name="Wenemoser D."/>
            <person name="Lapan S.W."/>
            <person name="Wilkinson A.W."/>
            <person name="Bell G.W."/>
            <person name="Reddien P.W."/>
        </authorList>
    </citation>
    <scope>NUCLEOTIDE SEQUENCE</scope>
    <source>
        <strain evidence="2">ClW4</strain>
    </source>
</reference>